<feature type="region of interest" description="Disordered" evidence="5">
    <location>
        <begin position="1"/>
        <end position="24"/>
    </location>
</feature>
<dbReference type="HOGENOM" id="CLU_090404_1_1_1"/>
<evidence type="ECO:0000256" key="1">
    <source>
        <dbReference type="ARBA" id="ARBA00022692"/>
    </source>
</evidence>
<dbReference type="eggNOG" id="KOG3386">
    <property type="taxonomic scope" value="Eukaryota"/>
</dbReference>
<dbReference type="InterPro" id="IPR007274">
    <property type="entry name" value="Cop_transporter"/>
</dbReference>
<keyword evidence="7" id="KW-1185">Reference proteome</keyword>
<organism evidence="7">
    <name type="scientific">Metarhizium acridum (strain CQMa 102)</name>
    <dbReference type="NCBI Taxonomy" id="655827"/>
    <lineage>
        <taxon>Eukaryota</taxon>
        <taxon>Fungi</taxon>
        <taxon>Dikarya</taxon>
        <taxon>Ascomycota</taxon>
        <taxon>Pezizomycotina</taxon>
        <taxon>Sordariomycetes</taxon>
        <taxon>Hypocreomycetidae</taxon>
        <taxon>Hypocreales</taxon>
        <taxon>Clavicipitaceae</taxon>
        <taxon>Metarhizium</taxon>
    </lineage>
</organism>
<dbReference type="EMBL" id="GL698472">
    <property type="protein sequence ID" value="EFY93079.1"/>
    <property type="molecule type" value="Genomic_DNA"/>
</dbReference>
<dbReference type="Proteomes" id="UP000002499">
    <property type="component" value="Unassembled WGS sequence"/>
</dbReference>
<dbReference type="PANTHER" id="PTHR12483:SF120">
    <property type="entry name" value="HIGH-AFFINITY COPPER TRANSPORTER CTRA2"/>
    <property type="match status" value="1"/>
</dbReference>
<dbReference type="STRING" id="655827.E9DTM4"/>
<evidence type="ECO:0000256" key="2">
    <source>
        <dbReference type="ARBA" id="ARBA00022989"/>
    </source>
</evidence>
<dbReference type="Pfam" id="PF04145">
    <property type="entry name" value="Ctr"/>
    <property type="match status" value="2"/>
</dbReference>
<keyword evidence="4" id="KW-0813">Transport</keyword>
<accession>E9DTM4</accession>
<proteinExistence type="inferred from homology"/>
<dbReference type="AlphaFoldDB" id="E9DTM4"/>
<reference evidence="6 7" key="1">
    <citation type="journal article" date="2011" name="PLoS Genet.">
        <title>Genome sequencing and comparative transcriptomics of the model entomopathogenic fungi Metarhizium anisopliae and M. acridum.</title>
        <authorList>
            <person name="Gao Q."/>
            <person name="Jin K."/>
            <person name="Ying S.H."/>
            <person name="Zhang Y."/>
            <person name="Xiao G."/>
            <person name="Shang Y."/>
            <person name="Duan Z."/>
            <person name="Hu X."/>
            <person name="Xie X.Q."/>
            <person name="Zhou G."/>
            <person name="Peng G."/>
            <person name="Luo Z."/>
            <person name="Huang W."/>
            <person name="Wang B."/>
            <person name="Fang W."/>
            <person name="Wang S."/>
            <person name="Zhong Y."/>
            <person name="Ma L.J."/>
            <person name="St Leger R.J."/>
            <person name="Zhao G.P."/>
            <person name="Pei Y."/>
            <person name="Feng M.G."/>
            <person name="Xia Y."/>
            <person name="Wang C."/>
        </authorList>
    </citation>
    <scope>NUCLEOTIDE SEQUENCE [LARGE SCALE GENOMIC DNA]</scope>
    <source>
        <strain evidence="6 7">CQMa 102</strain>
    </source>
</reference>
<evidence type="ECO:0000313" key="6">
    <source>
        <dbReference type="EMBL" id="EFY93079.1"/>
    </source>
</evidence>
<feature type="compositionally biased region" description="Low complexity" evidence="5">
    <location>
        <begin position="14"/>
        <end position="24"/>
    </location>
</feature>
<keyword evidence="3 4" id="KW-0472">Membrane</keyword>
<protein>
    <recommendedName>
        <fullName evidence="4">Copper transport protein</fullName>
    </recommendedName>
</protein>
<keyword evidence="4" id="KW-0187">Copper transport</keyword>
<dbReference type="GO" id="GO:0005375">
    <property type="term" value="F:copper ion transmembrane transporter activity"/>
    <property type="evidence" value="ECO:0007669"/>
    <property type="project" value="UniProtKB-UniRule"/>
</dbReference>
<sequence length="229" mass="24791">MSLFSRHGDHMDMSDGSSSGSMDGMGSGSTMMAMVFQTNTATPLYADSWTPKSAGAYAGTCIFLVVLAVVGRLLLAARSVQEARWLDKDMKRRYVAAHGKASLSDRVSSDSLAKPMTLTANGVEESVVVVARSGCETRPWRFSVDPVRAVMDTVIVGVGYLLYVCFLTFQIFSIYSEKSEYPEKSRELTSVLYSMLAVMTMNVGYFMSVLAGVFVGSLAVGRYSAAGEH</sequence>
<dbReference type="OrthoDB" id="73901at2759"/>
<keyword evidence="4" id="KW-0406">Ion transport</keyword>
<name>E9DTM4_METAQ</name>
<comment type="similarity">
    <text evidence="4">Belongs to the copper transporter (Ctr) (TC 1.A.56) family. SLC31A subfamily.</text>
</comment>
<dbReference type="InParanoid" id="E9DTM4"/>
<evidence type="ECO:0000256" key="4">
    <source>
        <dbReference type="RuleBase" id="RU367022"/>
    </source>
</evidence>
<feature type="transmembrane region" description="Helical" evidence="4">
    <location>
        <begin position="192"/>
        <end position="220"/>
    </location>
</feature>
<comment type="subcellular location">
    <subcellularLocation>
        <location evidence="4">Membrane</location>
        <topology evidence="4">Multi-pass membrane protein</topology>
    </subcellularLocation>
</comment>
<feature type="transmembrane region" description="Helical" evidence="4">
    <location>
        <begin position="54"/>
        <end position="75"/>
    </location>
</feature>
<evidence type="ECO:0000256" key="5">
    <source>
        <dbReference type="SAM" id="MobiDB-lite"/>
    </source>
</evidence>
<feature type="transmembrane region" description="Helical" evidence="4">
    <location>
        <begin position="149"/>
        <end position="172"/>
    </location>
</feature>
<keyword evidence="1 4" id="KW-0812">Transmembrane</keyword>
<dbReference type="PANTHER" id="PTHR12483">
    <property type="entry name" value="SOLUTE CARRIER FAMILY 31 COPPER TRANSPORTERS"/>
    <property type="match status" value="1"/>
</dbReference>
<gene>
    <name evidence="6" type="ORF">MAC_00862</name>
</gene>
<keyword evidence="2 4" id="KW-1133">Transmembrane helix</keyword>
<evidence type="ECO:0000313" key="7">
    <source>
        <dbReference type="Proteomes" id="UP000002499"/>
    </source>
</evidence>
<dbReference type="OMA" id="PIPWRFS"/>
<evidence type="ECO:0000256" key="3">
    <source>
        <dbReference type="ARBA" id="ARBA00023136"/>
    </source>
</evidence>
<feature type="compositionally biased region" description="Basic and acidic residues" evidence="5">
    <location>
        <begin position="1"/>
        <end position="13"/>
    </location>
</feature>
<dbReference type="GO" id="GO:0005886">
    <property type="term" value="C:plasma membrane"/>
    <property type="evidence" value="ECO:0007669"/>
    <property type="project" value="TreeGrafter"/>
</dbReference>
<keyword evidence="4" id="KW-0186">Copper</keyword>